<name>A0A0G4GTX9_9ALVE</name>
<gene>
    <name evidence="1" type="ORF">Cvel_750</name>
</gene>
<sequence>MSGPDPRIDTDGCTVANYDRGVEAFSPLIRYFEREFFGRFRDRFWLSGETEVFPEVVLTEQGKEGEKRLDFSSVADIDHLLQKAKPAPCGKGEETAFNPGYRSSSILSPGECKVLCPALESEVLPQMQKKLAPHLDLSLHFHQLIAYQ</sequence>
<evidence type="ECO:0000313" key="1">
    <source>
        <dbReference type="EMBL" id="CEM34220.1"/>
    </source>
</evidence>
<protein>
    <submittedName>
        <fullName evidence="1">Uncharacterized protein</fullName>
    </submittedName>
</protein>
<proteinExistence type="predicted"/>
<dbReference type="AlphaFoldDB" id="A0A0G4GTX9"/>
<dbReference type="PhylomeDB" id="A0A0G4GTX9"/>
<dbReference type="VEuPathDB" id="CryptoDB:Cvel_750"/>
<organism evidence="1">
    <name type="scientific">Chromera velia CCMP2878</name>
    <dbReference type="NCBI Taxonomy" id="1169474"/>
    <lineage>
        <taxon>Eukaryota</taxon>
        <taxon>Sar</taxon>
        <taxon>Alveolata</taxon>
        <taxon>Colpodellida</taxon>
        <taxon>Chromeraceae</taxon>
        <taxon>Chromera</taxon>
    </lineage>
</organism>
<reference evidence="1" key="1">
    <citation type="submission" date="2014-11" db="EMBL/GenBank/DDBJ databases">
        <authorList>
            <person name="Otto D Thomas"/>
            <person name="Naeem Raeece"/>
        </authorList>
    </citation>
    <scope>NUCLEOTIDE SEQUENCE</scope>
</reference>
<dbReference type="EMBL" id="CDMZ01001547">
    <property type="protein sequence ID" value="CEM34220.1"/>
    <property type="molecule type" value="Genomic_DNA"/>
</dbReference>
<accession>A0A0G4GTX9</accession>